<gene>
    <name evidence="2" type="primary">trgA</name>
    <name evidence="2" type="ORF">PMES_00046</name>
</gene>
<proteinExistence type="predicted"/>
<comment type="caution">
    <text evidence="2">The sequence shown here is derived from an EMBL/GenBank/DDBJ whole genome shotgun (WGS) entry which is preliminary data.</text>
</comment>
<dbReference type="InterPro" id="IPR047784">
    <property type="entry name" value="TrgA"/>
</dbReference>
<dbReference type="NCBIfam" id="NF033773">
    <property type="entry name" value="tellur_TrgA"/>
    <property type="match status" value="1"/>
</dbReference>
<evidence type="ECO:0000313" key="3">
    <source>
        <dbReference type="Proteomes" id="UP000698242"/>
    </source>
</evidence>
<accession>A0A921NR71</accession>
<feature type="transmembrane region" description="Helical" evidence="1">
    <location>
        <begin position="124"/>
        <end position="143"/>
    </location>
</feature>
<name>A0A921NR71_9RHOB</name>
<evidence type="ECO:0000313" key="2">
    <source>
        <dbReference type="EMBL" id="KAF0677541.1"/>
    </source>
</evidence>
<keyword evidence="3" id="KW-1185">Reference proteome</keyword>
<feature type="transmembrane region" description="Helical" evidence="1">
    <location>
        <begin position="66"/>
        <end position="87"/>
    </location>
</feature>
<keyword evidence="1" id="KW-1133">Transmembrane helix</keyword>
<sequence length="147" mass="14842">MYPTAAKLVAAACLAAIAWNVSGAVIGNLPRGTPAGLLAPLNALIAAFVGWRFLGPRRGQGYGTAAALGLTASGLSTCAALAFWAGLEMLQRSIDLYYRGPMDAIEAGIGLGVEYAGYLAPGPAIGTLALGGIAAGLATEWTARHAR</sequence>
<keyword evidence="1" id="KW-0812">Transmembrane</keyword>
<dbReference type="OrthoDB" id="7869508at2"/>
<protein>
    <submittedName>
        <fullName evidence="2">Tellurite resistance protein</fullName>
    </submittedName>
</protein>
<organism evidence="2 3">
    <name type="scientific">Profundibacterium mesophilum KAUST100406-0324</name>
    <dbReference type="NCBI Taxonomy" id="1037889"/>
    <lineage>
        <taxon>Bacteria</taxon>
        <taxon>Pseudomonadati</taxon>
        <taxon>Pseudomonadota</taxon>
        <taxon>Alphaproteobacteria</taxon>
        <taxon>Rhodobacterales</taxon>
        <taxon>Roseobacteraceae</taxon>
        <taxon>Profundibacterium</taxon>
    </lineage>
</organism>
<feature type="transmembrane region" description="Helical" evidence="1">
    <location>
        <begin position="33"/>
        <end position="54"/>
    </location>
</feature>
<dbReference type="EMBL" id="APKE01000001">
    <property type="protein sequence ID" value="KAF0677541.1"/>
    <property type="molecule type" value="Genomic_DNA"/>
</dbReference>
<dbReference type="Proteomes" id="UP000698242">
    <property type="component" value="Unassembled WGS sequence"/>
</dbReference>
<evidence type="ECO:0000256" key="1">
    <source>
        <dbReference type="SAM" id="Phobius"/>
    </source>
</evidence>
<dbReference type="RefSeq" id="WP_159963520.1">
    <property type="nucleotide sequence ID" value="NZ_APKE01000001.1"/>
</dbReference>
<dbReference type="AlphaFoldDB" id="A0A921NR71"/>
<keyword evidence="1" id="KW-0472">Membrane</keyword>
<reference evidence="2" key="1">
    <citation type="submission" date="2013-03" db="EMBL/GenBank/DDBJ databases">
        <title>Genome Sequence of the Profundibacterium mesophilum strain KAUST100406-0324T from Red Sea, a novel genus in the family Rhodobacteraceae.</title>
        <authorList>
            <person name="Essack M."/>
            <person name="Alam I."/>
            <person name="Lafi F."/>
            <person name="Alawi W."/>
            <person name="Kamanu F."/>
            <person name="Al-Suwailem A."/>
            <person name="Lee O.O."/>
            <person name="Xu Y."/>
            <person name="Bajic V."/>
            <person name="Qian P.-Y."/>
            <person name="Archer J."/>
        </authorList>
    </citation>
    <scope>NUCLEOTIDE SEQUENCE</scope>
    <source>
        <strain evidence="2">KAUST100406-0324</strain>
    </source>
</reference>